<sequence>MAPKNLFSHSAGRPLGKPAKRLVNLKQAKLLLRGYMLELLKDRKIDEFRSFGNGGPQKLLKMLNTLRLGPADLISKDMLSVAELLALGVFKKPHFEAAGIKPHNLVGVRGAEQMMLVAGYSPEEIARAKNAFRSRRHRRGGN</sequence>
<dbReference type="EMBL" id="DUGC01000008">
    <property type="protein sequence ID" value="HIH09122.1"/>
    <property type="molecule type" value="Genomic_DNA"/>
</dbReference>
<evidence type="ECO:0000313" key="2">
    <source>
        <dbReference type="Proteomes" id="UP000565078"/>
    </source>
</evidence>
<organism evidence="1 2">
    <name type="scientific">Candidatus Iainarchaeum sp</name>
    <dbReference type="NCBI Taxonomy" id="3101447"/>
    <lineage>
        <taxon>Archaea</taxon>
        <taxon>Candidatus Iainarchaeota</taxon>
        <taxon>Candidatus Iainarchaeia</taxon>
        <taxon>Candidatus Iainarchaeales</taxon>
        <taxon>Candidatus Iainarchaeaceae</taxon>
        <taxon>Candidatus Iainarchaeum</taxon>
    </lineage>
</organism>
<comment type="caution">
    <text evidence="1">The sequence shown here is derived from an EMBL/GenBank/DDBJ whole genome shotgun (WGS) entry which is preliminary data.</text>
</comment>
<dbReference type="Proteomes" id="UP000565078">
    <property type="component" value="Unassembled WGS sequence"/>
</dbReference>
<protein>
    <submittedName>
        <fullName evidence="1">Uncharacterized protein</fullName>
    </submittedName>
</protein>
<gene>
    <name evidence="1" type="ORF">HA254_00460</name>
</gene>
<accession>A0A7J4IUK5</accession>
<name>A0A7J4IUK5_9ARCH</name>
<evidence type="ECO:0000313" key="1">
    <source>
        <dbReference type="EMBL" id="HIH09122.1"/>
    </source>
</evidence>
<reference evidence="2" key="1">
    <citation type="journal article" date="2020" name="bioRxiv">
        <title>A rank-normalized archaeal taxonomy based on genome phylogeny resolves widespread incomplete and uneven classifications.</title>
        <authorList>
            <person name="Rinke C."/>
            <person name="Chuvochina M."/>
            <person name="Mussig A.J."/>
            <person name="Chaumeil P.-A."/>
            <person name="Waite D.W."/>
            <person name="Whitman W.B."/>
            <person name="Parks D.H."/>
            <person name="Hugenholtz P."/>
        </authorList>
    </citation>
    <scope>NUCLEOTIDE SEQUENCE [LARGE SCALE GENOMIC DNA]</scope>
</reference>
<proteinExistence type="predicted"/>
<dbReference type="AlphaFoldDB" id="A0A7J4IUK5"/>